<gene>
    <name evidence="3" type="ORF">K4G66_08135</name>
</gene>
<feature type="domain" description="Signal transduction histidine kinase internal region" evidence="2">
    <location>
        <begin position="152"/>
        <end position="232"/>
    </location>
</feature>
<protein>
    <submittedName>
        <fullName evidence="3">Sensor histidine kinase</fullName>
    </submittedName>
</protein>
<dbReference type="InterPro" id="IPR050640">
    <property type="entry name" value="Bact_2-comp_sensor_kinase"/>
</dbReference>
<dbReference type="PANTHER" id="PTHR34220:SF7">
    <property type="entry name" value="SENSOR HISTIDINE KINASE YPDA"/>
    <property type="match status" value="1"/>
</dbReference>
<reference evidence="3" key="1">
    <citation type="journal article" date="2023" name="Comput. Struct. Biotechnol. J.">
        <title>Discovery of a novel marine Bacteroidetes with a rich repertoire of carbohydrate-active enzymes.</title>
        <authorList>
            <person name="Chen B."/>
            <person name="Liu G."/>
            <person name="Chen Q."/>
            <person name="Wang H."/>
            <person name="Liu L."/>
            <person name="Tang K."/>
        </authorList>
    </citation>
    <scope>NUCLEOTIDE SEQUENCE</scope>
    <source>
        <strain evidence="3">TK19036</strain>
    </source>
</reference>
<dbReference type="InterPro" id="IPR010559">
    <property type="entry name" value="Sig_transdc_His_kin_internal"/>
</dbReference>
<keyword evidence="3" id="KW-0808">Transferase</keyword>
<reference evidence="3" key="2">
    <citation type="journal article" date="2024" name="Antonie Van Leeuwenhoek">
        <title>Roseihalotalea indica gen. nov., sp. nov., a halophilic Bacteroidetes from mesopelagic Southwest Indian Ocean with higher carbohydrate metabolic potential.</title>
        <authorList>
            <person name="Chen B."/>
            <person name="Zhang M."/>
            <person name="Lin D."/>
            <person name="Ye J."/>
            <person name="Tang K."/>
        </authorList>
    </citation>
    <scope>NUCLEOTIDE SEQUENCE</scope>
    <source>
        <strain evidence="3">TK19036</strain>
    </source>
</reference>
<accession>A0AA49GUI3</accession>
<evidence type="ECO:0000256" key="1">
    <source>
        <dbReference type="SAM" id="Phobius"/>
    </source>
</evidence>
<dbReference type="GO" id="GO:0000155">
    <property type="term" value="F:phosphorelay sensor kinase activity"/>
    <property type="evidence" value="ECO:0007669"/>
    <property type="project" value="InterPro"/>
</dbReference>
<dbReference type="PANTHER" id="PTHR34220">
    <property type="entry name" value="SENSOR HISTIDINE KINASE YPDA"/>
    <property type="match status" value="1"/>
</dbReference>
<evidence type="ECO:0000259" key="2">
    <source>
        <dbReference type="Pfam" id="PF06580"/>
    </source>
</evidence>
<sequence length="359" mass="42124">MKLEKKEIRFHVIAWLCWIIIQSLLYPFRGPSLVLYIVSPIQYFLAYLVVFYSIALWILPQFWPRKIGSLLLSLAILFSGFVTFRILMFYVVLPSLDENFVFDRSFPYKTFTIVSFYWFLLYGFLATTYFAVKRNLTHLQRKRALEKSLMEAEYAFLKAQFNPHFLFNTLSYMYTKAVPVSQELADAVMLLSRLMRYSLQKADRNHQVSLQAELDYLQDFIDLHRLRLDQQLYIQQEIQGDVSTQRIIPLVLVSLVENAFKHGKLDDPTYPLFIGINASPNEVTFTVNNMKNTSRKVNSYGIGHQNLLRRLELAYPGRYQLNIENDTQGYLCQLTISNSIPNKPQPNERTDTHLARIHE</sequence>
<keyword evidence="1" id="KW-1133">Transmembrane helix</keyword>
<dbReference type="EMBL" id="CP120682">
    <property type="protein sequence ID" value="WKN38669.1"/>
    <property type="molecule type" value="Genomic_DNA"/>
</dbReference>
<evidence type="ECO:0000313" key="3">
    <source>
        <dbReference type="EMBL" id="WKN38669.1"/>
    </source>
</evidence>
<feature type="transmembrane region" description="Helical" evidence="1">
    <location>
        <begin position="12"/>
        <end position="28"/>
    </location>
</feature>
<feature type="transmembrane region" description="Helical" evidence="1">
    <location>
        <begin position="34"/>
        <end position="59"/>
    </location>
</feature>
<organism evidence="3">
    <name type="scientific">Roseihalotalea indica</name>
    <dbReference type="NCBI Taxonomy" id="2867963"/>
    <lineage>
        <taxon>Bacteria</taxon>
        <taxon>Pseudomonadati</taxon>
        <taxon>Bacteroidota</taxon>
        <taxon>Cytophagia</taxon>
        <taxon>Cytophagales</taxon>
        <taxon>Catalimonadaceae</taxon>
        <taxon>Roseihalotalea</taxon>
    </lineage>
</organism>
<keyword evidence="1" id="KW-0812">Transmembrane</keyword>
<feature type="transmembrane region" description="Helical" evidence="1">
    <location>
        <begin position="113"/>
        <end position="132"/>
    </location>
</feature>
<keyword evidence="3" id="KW-0418">Kinase</keyword>
<proteinExistence type="predicted"/>
<dbReference type="AlphaFoldDB" id="A0AA49GUI3"/>
<name>A0AA49GUI3_9BACT</name>
<keyword evidence="1" id="KW-0472">Membrane</keyword>
<feature type="transmembrane region" description="Helical" evidence="1">
    <location>
        <begin position="71"/>
        <end position="93"/>
    </location>
</feature>
<dbReference type="Pfam" id="PF06580">
    <property type="entry name" value="His_kinase"/>
    <property type="match status" value="1"/>
</dbReference>
<dbReference type="GO" id="GO:0016020">
    <property type="term" value="C:membrane"/>
    <property type="evidence" value="ECO:0007669"/>
    <property type="project" value="InterPro"/>
</dbReference>